<dbReference type="Proteomes" id="UP000230447">
    <property type="component" value="Unassembled WGS sequence"/>
</dbReference>
<dbReference type="Pfam" id="PF21175">
    <property type="entry name" value="RecR_C"/>
    <property type="match status" value="1"/>
</dbReference>
<name>A0A2G9ZDU6_9BACT</name>
<keyword evidence="4 7" id="KW-0862">Zinc</keyword>
<dbReference type="GO" id="GO:0006310">
    <property type="term" value="P:DNA recombination"/>
    <property type="evidence" value="ECO:0007669"/>
    <property type="project" value="UniProtKB-UniRule"/>
</dbReference>
<dbReference type="AlphaFoldDB" id="A0A2G9ZDU6"/>
<keyword evidence="3 7" id="KW-0863">Zinc-finger</keyword>
<feature type="domain" description="Toprim" evidence="8">
    <location>
        <begin position="81"/>
        <end position="176"/>
    </location>
</feature>
<dbReference type="InterPro" id="IPR023627">
    <property type="entry name" value="Rcmb_RecR"/>
</dbReference>
<accession>A0A2G9ZDU6</accession>
<comment type="caution">
    <text evidence="7">Lacks conserved residue(s) required for the propagation of feature annotation.</text>
</comment>
<dbReference type="Gene3D" id="3.40.1360.10">
    <property type="match status" value="1"/>
</dbReference>
<evidence type="ECO:0000256" key="6">
    <source>
        <dbReference type="ARBA" id="ARBA00023204"/>
    </source>
</evidence>
<evidence type="ECO:0000256" key="3">
    <source>
        <dbReference type="ARBA" id="ARBA00022771"/>
    </source>
</evidence>
<protein>
    <recommendedName>
        <fullName evidence="7">Recombination protein RecR</fullName>
    </recommendedName>
</protein>
<evidence type="ECO:0000313" key="9">
    <source>
        <dbReference type="EMBL" id="PIP31324.1"/>
    </source>
</evidence>
<evidence type="ECO:0000256" key="5">
    <source>
        <dbReference type="ARBA" id="ARBA00023172"/>
    </source>
</evidence>
<dbReference type="NCBIfam" id="TIGR00615">
    <property type="entry name" value="recR"/>
    <property type="match status" value="1"/>
</dbReference>
<dbReference type="SUPFAM" id="SSF111304">
    <property type="entry name" value="Recombination protein RecR"/>
    <property type="match status" value="1"/>
</dbReference>
<dbReference type="HAMAP" id="MF_00017">
    <property type="entry name" value="RecR"/>
    <property type="match status" value="1"/>
</dbReference>
<evidence type="ECO:0000256" key="1">
    <source>
        <dbReference type="ARBA" id="ARBA00022723"/>
    </source>
</evidence>
<dbReference type="PROSITE" id="PS50880">
    <property type="entry name" value="TOPRIM"/>
    <property type="match status" value="1"/>
</dbReference>
<evidence type="ECO:0000256" key="4">
    <source>
        <dbReference type="ARBA" id="ARBA00022833"/>
    </source>
</evidence>
<evidence type="ECO:0000313" key="10">
    <source>
        <dbReference type="Proteomes" id="UP000230447"/>
    </source>
</evidence>
<comment type="function">
    <text evidence="7">May play a role in DNA repair. It seems to be involved in an RecBC-independent recombinational process of DNA repair. It may act with RecF and RecO.</text>
</comment>
<dbReference type="EMBL" id="PCSB01000089">
    <property type="protein sequence ID" value="PIP31324.1"/>
    <property type="molecule type" value="Genomic_DNA"/>
</dbReference>
<comment type="caution">
    <text evidence="9">The sequence shown here is derived from an EMBL/GenBank/DDBJ whole genome shotgun (WGS) entry which is preliminary data.</text>
</comment>
<gene>
    <name evidence="7" type="primary">recR</name>
    <name evidence="9" type="ORF">COX24_04245</name>
</gene>
<dbReference type="Pfam" id="PF13662">
    <property type="entry name" value="Toprim_4"/>
    <property type="match status" value="1"/>
</dbReference>
<dbReference type="InterPro" id="IPR000093">
    <property type="entry name" value="DNA_Rcmb_RecR"/>
</dbReference>
<reference evidence="9 10" key="1">
    <citation type="submission" date="2017-09" db="EMBL/GenBank/DDBJ databases">
        <title>Depth-based differentiation of microbial function through sediment-hosted aquifers and enrichment of novel symbionts in the deep terrestrial subsurface.</title>
        <authorList>
            <person name="Probst A.J."/>
            <person name="Ladd B."/>
            <person name="Jarett J.K."/>
            <person name="Geller-Mcgrath D.E."/>
            <person name="Sieber C.M."/>
            <person name="Emerson J.B."/>
            <person name="Anantharaman K."/>
            <person name="Thomas B.C."/>
            <person name="Malmstrom R."/>
            <person name="Stieglmeier M."/>
            <person name="Klingl A."/>
            <person name="Woyke T."/>
            <person name="Ryan C.M."/>
            <person name="Banfield J.F."/>
        </authorList>
    </citation>
    <scope>NUCLEOTIDE SEQUENCE [LARGE SCALE GENOMIC DNA]</scope>
    <source>
        <strain evidence="9">CG23_combo_of_CG06-09_8_20_14_all_37_87_8</strain>
    </source>
</reference>
<evidence type="ECO:0000256" key="2">
    <source>
        <dbReference type="ARBA" id="ARBA00022763"/>
    </source>
</evidence>
<dbReference type="InterPro" id="IPR006171">
    <property type="entry name" value="TOPRIM_dom"/>
</dbReference>
<evidence type="ECO:0000256" key="7">
    <source>
        <dbReference type="HAMAP-Rule" id="MF_00017"/>
    </source>
</evidence>
<dbReference type="PANTHER" id="PTHR30446">
    <property type="entry name" value="RECOMBINATION PROTEIN RECR"/>
    <property type="match status" value="1"/>
</dbReference>
<keyword evidence="1 7" id="KW-0479">Metal-binding</keyword>
<dbReference type="Pfam" id="PF21176">
    <property type="entry name" value="RecR_HhH"/>
    <property type="match status" value="1"/>
</dbReference>
<comment type="similarity">
    <text evidence="7">Belongs to the RecR family.</text>
</comment>
<dbReference type="GO" id="GO:0008270">
    <property type="term" value="F:zinc ion binding"/>
    <property type="evidence" value="ECO:0007669"/>
    <property type="project" value="UniProtKB-KW"/>
</dbReference>
<dbReference type="PANTHER" id="PTHR30446:SF0">
    <property type="entry name" value="RECOMBINATION PROTEIN RECR"/>
    <property type="match status" value="1"/>
</dbReference>
<dbReference type="Gene3D" id="1.10.8.420">
    <property type="entry name" value="RecR Domain 1"/>
    <property type="match status" value="1"/>
</dbReference>
<keyword evidence="5 7" id="KW-0233">DNA recombination</keyword>
<dbReference type="GO" id="GO:0006281">
    <property type="term" value="P:DNA repair"/>
    <property type="evidence" value="ECO:0007669"/>
    <property type="project" value="UniProtKB-UniRule"/>
</dbReference>
<keyword evidence="2 7" id="KW-0227">DNA damage</keyword>
<sequence>MYSQSIQDLIEVLAKFPNVGPKAAQRITFYLLSLPKTEIKEILTIIAKAKNKVKACPACFKRFEEENQLCEICSNQTRNKALLCIVEKESDLEKIEETHHFKGLYFILEHLFTSIEKKQFLEKRIEVLNEIIKKNGVKEIIIGLNHLPESKTTALFLERKLKPFNLKITHLAIGLAIGTELEYADPETLELALDNRR</sequence>
<organism evidence="9 10">
    <name type="scientific">bacterium (Candidatus Gribaldobacteria) CG23_combo_of_CG06-09_8_20_14_all_37_87_8</name>
    <dbReference type="NCBI Taxonomy" id="2014278"/>
    <lineage>
        <taxon>Bacteria</taxon>
        <taxon>Candidatus Gribaldobacteria</taxon>
    </lineage>
</organism>
<evidence type="ECO:0000259" key="8">
    <source>
        <dbReference type="PROSITE" id="PS50880"/>
    </source>
</evidence>
<dbReference type="GO" id="GO:0003677">
    <property type="term" value="F:DNA binding"/>
    <property type="evidence" value="ECO:0007669"/>
    <property type="project" value="UniProtKB-UniRule"/>
</dbReference>
<keyword evidence="6 7" id="KW-0234">DNA repair</keyword>
<proteinExistence type="inferred from homology"/>